<name>A0A1L3SM80_9HYPH</name>
<dbReference type="KEGG" id="meso:BSQ44_03285"/>
<keyword evidence="1" id="KW-0472">Membrane</keyword>
<proteinExistence type="predicted"/>
<evidence type="ECO:0000313" key="2">
    <source>
        <dbReference type="EMBL" id="APH70516.1"/>
    </source>
</evidence>
<evidence type="ECO:0000313" key="3">
    <source>
        <dbReference type="Proteomes" id="UP000182840"/>
    </source>
</evidence>
<keyword evidence="3" id="KW-1185">Reference proteome</keyword>
<dbReference type="STRING" id="1670800.BSQ44_03285"/>
<evidence type="ECO:0008006" key="4">
    <source>
        <dbReference type="Google" id="ProtNLM"/>
    </source>
</evidence>
<gene>
    <name evidence="2" type="ORF">BSQ44_03285</name>
</gene>
<sequence length="67" mass="7257">MQGSGQAFFRPRWRRIAIVAACGGWATLEWVGGQQGWAAIAAAVTVYGVWSFFIAWKDPPPGSSENS</sequence>
<keyword evidence="1" id="KW-0812">Transmembrane</keyword>
<dbReference type="RefSeq" id="WP_072601928.1">
    <property type="nucleotide sequence ID" value="NZ_CP018171.1"/>
</dbReference>
<dbReference type="OrthoDB" id="7362327at2"/>
<feature type="transmembrane region" description="Helical" evidence="1">
    <location>
        <begin position="37"/>
        <end position="56"/>
    </location>
</feature>
<keyword evidence="1" id="KW-1133">Transmembrane helix</keyword>
<evidence type="ECO:0000256" key="1">
    <source>
        <dbReference type="SAM" id="Phobius"/>
    </source>
</evidence>
<dbReference type="AlphaFoldDB" id="A0A1L3SM80"/>
<reference evidence="3" key="1">
    <citation type="submission" date="2016-11" db="EMBL/GenBank/DDBJ databases">
        <title>Mesorhizobium oceanicum sp. nov., isolated from deep seawater in South China Sea.</title>
        <authorList>
            <person name="Fu G.-Y."/>
        </authorList>
    </citation>
    <scope>NUCLEOTIDE SEQUENCE [LARGE SCALE GENOMIC DNA]</scope>
    <source>
        <strain evidence="3">B7</strain>
    </source>
</reference>
<organism evidence="2 3">
    <name type="scientific">Aquibium oceanicum</name>
    <dbReference type="NCBI Taxonomy" id="1670800"/>
    <lineage>
        <taxon>Bacteria</taxon>
        <taxon>Pseudomonadati</taxon>
        <taxon>Pseudomonadota</taxon>
        <taxon>Alphaproteobacteria</taxon>
        <taxon>Hyphomicrobiales</taxon>
        <taxon>Phyllobacteriaceae</taxon>
        <taxon>Aquibium</taxon>
    </lineage>
</organism>
<feature type="transmembrane region" description="Helical" evidence="1">
    <location>
        <begin position="12"/>
        <end position="31"/>
    </location>
</feature>
<accession>A0A1L3SM80</accession>
<dbReference type="Proteomes" id="UP000182840">
    <property type="component" value="Chromosome"/>
</dbReference>
<protein>
    <recommendedName>
        <fullName evidence="4">DUF3329 domain-containing protein</fullName>
    </recommendedName>
</protein>
<dbReference type="EMBL" id="CP018171">
    <property type="protein sequence ID" value="APH70516.1"/>
    <property type="molecule type" value="Genomic_DNA"/>
</dbReference>